<dbReference type="InterPro" id="IPR011146">
    <property type="entry name" value="HIT-like"/>
</dbReference>
<evidence type="ECO:0000313" key="6">
    <source>
        <dbReference type="Proteomes" id="UP000281084"/>
    </source>
</evidence>
<dbReference type="Proteomes" id="UP000273105">
    <property type="component" value="Unassembled WGS sequence"/>
</dbReference>
<name>A0A3A8FQH3_9GAMM</name>
<dbReference type="Proteomes" id="UP000281084">
    <property type="component" value="Unassembled WGS sequence"/>
</dbReference>
<reference evidence="3 6" key="2">
    <citation type="submission" date="2018-09" db="EMBL/GenBank/DDBJ databases">
        <title>The draft genome of Acinetobacter spp. strains.</title>
        <authorList>
            <person name="Qin J."/>
            <person name="Feng Y."/>
            <person name="Zong Z."/>
        </authorList>
    </citation>
    <scope>NUCLEOTIDE SEQUENCE [LARGE SCALE GENOMIC DNA]</scope>
    <source>
        <strain evidence="3 6">WCHAc060002</strain>
    </source>
</reference>
<dbReference type="AlphaFoldDB" id="A0A3A8FQH3"/>
<protein>
    <submittedName>
        <fullName evidence="3">HIT family protein</fullName>
    </submittedName>
</protein>
<reference evidence="4 5" key="1">
    <citation type="submission" date="2018-09" db="EMBL/GenBank/DDBJ databases">
        <title>The draft genome of Acinetobacter sp. strains.</title>
        <authorList>
            <person name="Qin J."/>
            <person name="Feng Y."/>
            <person name="Zong Z."/>
        </authorList>
    </citation>
    <scope>NUCLEOTIDE SEQUENCE [LARGE SCALE GENOMIC DNA]</scope>
    <source>
        <strain evidence="4 5">WCHAc060001</strain>
    </source>
</reference>
<dbReference type="EMBL" id="RAXZ01000026">
    <property type="protein sequence ID" value="RKG49215.1"/>
    <property type="molecule type" value="Genomic_DNA"/>
</dbReference>
<gene>
    <name evidence="3" type="ORF">D7V64_14205</name>
    <name evidence="4" type="ORF">D9K79_06610</name>
</gene>
<evidence type="ECO:0000313" key="5">
    <source>
        <dbReference type="Proteomes" id="UP000273105"/>
    </source>
</evidence>
<evidence type="ECO:0000259" key="2">
    <source>
        <dbReference type="PROSITE" id="PS51084"/>
    </source>
</evidence>
<sequence length="120" mass="13769">MNTHCPYCDYNDYAVLAQNEFGLILPEPQSLSKGHCVIIPIRHVSSFFEITDKERKSLMSLLEQARNELNLIHQPAGFHIGFNDGHAFGTEAEHLHIHIIPYYDNQDLVLDQRWGNIAQP</sequence>
<feature type="short sequence motif" description="Histidine triad motif" evidence="1">
    <location>
        <begin position="94"/>
        <end position="98"/>
    </location>
</feature>
<accession>A0A3A8FQH3</accession>
<evidence type="ECO:0000313" key="4">
    <source>
        <dbReference type="EMBL" id="RLL47457.1"/>
    </source>
</evidence>
<comment type="caution">
    <text evidence="3">The sequence shown here is derived from an EMBL/GenBank/DDBJ whole genome shotgun (WGS) entry which is preliminary data.</text>
</comment>
<feature type="domain" description="HIT" evidence="2">
    <location>
        <begin position="3"/>
        <end position="110"/>
    </location>
</feature>
<dbReference type="PANTHER" id="PTHR42997">
    <property type="entry name" value="HIT FAMILY HYDROLASE"/>
    <property type="match status" value="1"/>
</dbReference>
<keyword evidence="5" id="KW-1185">Reference proteome</keyword>
<dbReference type="Pfam" id="PF01230">
    <property type="entry name" value="HIT"/>
    <property type="match status" value="1"/>
</dbReference>
<organism evidence="3 6">
    <name type="scientific">Acinetobacter cumulans</name>
    <dbReference type="NCBI Taxonomy" id="2136182"/>
    <lineage>
        <taxon>Bacteria</taxon>
        <taxon>Pseudomonadati</taxon>
        <taxon>Pseudomonadota</taxon>
        <taxon>Gammaproteobacteria</taxon>
        <taxon>Moraxellales</taxon>
        <taxon>Moraxellaceae</taxon>
        <taxon>Acinetobacter</taxon>
    </lineage>
</organism>
<dbReference type="PROSITE" id="PS51084">
    <property type="entry name" value="HIT_2"/>
    <property type="match status" value="1"/>
</dbReference>
<dbReference type="PANTHER" id="PTHR42997:SF1">
    <property type="entry name" value="AP-4-A PHOSPHORYLASE"/>
    <property type="match status" value="1"/>
</dbReference>
<dbReference type="Gene3D" id="3.30.428.10">
    <property type="entry name" value="HIT-like"/>
    <property type="match status" value="1"/>
</dbReference>
<proteinExistence type="predicted"/>
<evidence type="ECO:0000313" key="3">
    <source>
        <dbReference type="EMBL" id="RKG49215.1"/>
    </source>
</evidence>
<dbReference type="RefSeq" id="WP_106985619.1">
    <property type="nucleotide sequence ID" value="NZ_CP035934.2"/>
</dbReference>
<dbReference type="InterPro" id="IPR036265">
    <property type="entry name" value="HIT-like_sf"/>
</dbReference>
<dbReference type="InterPro" id="IPR052908">
    <property type="entry name" value="AP-4-A_phosphorylase"/>
</dbReference>
<evidence type="ECO:0000256" key="1">
    <source>
        <dbReference type="PROSITE-ProRule" id="PRU00464"/>
    </source>
</evidence>
<dbReference type="EMBL" id="RCHE01000011">
    <property type="protein sequence ID" value="RLL47457.1"/>
    <property type="molecule type" value="Genomic_DNA"/>
</dbReference>
<dbReference type="SUPFAM" id="SSF54197">
    <property type="entry name" value="HIT-like"/>
    <property type="match status" value="1"/>
</dbReference>
<dbReference type="GO" id="GO:0003824">
    <property type="term" value="F:catalytic activity"/>
    <property type="evidence" value="ECO:0007669"/>
    <property type="project" value="InterPro"/>
</dbReference>